<dbReference type="InterPro" id="IPR036705">
    <property type="entry name" value="Ribosyl_crysJ1_sf"/>
</dbReference>
<organism evidence="1 2">
    <name type="scientific">Planomonospora alba</name>
    <dbReference type="NCBI Taxonomy" id="161354"/>
    <lineage>
        <taxon>Bacteria</taxon>
        <taxon>Bacillati</taxon>
        <taxon>Actinomycetota</taxon>
        <taxon>Actinomycetes</taxon>
        <taxon>Streptosporangiales</taxon>
        <taxon>Streptosporangiaceae</taxon>
        <taxon>Planomonospora</taxon>
    </lineage>
</organism>
<proteinExistence type="predicted"/>
<evidence type="ECO:0000313" key="1">
    <source>
        <dbReference type="EMBL" id="GAA3120414.1"/>
    </source>
</evidence>
<dbReference type="EMBL" id="BAAAUT010000005">
    <property type="protein sequence ID" value="GAA3120414.1"/>
    <property type="molecule type" value="Genomic_DNA"/>
</dbReference>
<protein>
    <submittedName>
        <fullName evidence="1">ADP-ribosylglycohydrolase family protein</fullName>
    </submittedName>
</protein>
<dbReference type="Pfam" id="PF03747">
    <property type="entry name" value="ADP_ribosyl_GH"/>
    <property type="match status" value="1"/>
</dbReference>
<dbReference type="Gene3D" id="1.10.4080.10">
    <property type="entry name" value="ADP-ribosylation/Crystallin J1"/>
    <property type="match status" value="1"/>
</dbReference>
<evidence type="ECO:0000313" key="2">
    <source>
        <dbReference type="Proteomes" id="UP001500320"/>
    </source>
</evidence>
<dbReference type="SUPFAM" id="SSF101478">
    <property type="entry name" value="ADP-ribosylglycohydrolase"/>
    <property type="match status" value="1"/>
</dbReference>
<dbReference type="PANTHER" id="PTHR16222">
    <property type="entry name" value="ADP-RIBOSYLGLYCOHYDROLASE"/>
    <property type="match status" value="1"/>
</dbReference>
<keyword evidence="2" id="KW-1185">Reference proteome</keyword>
<dbReference type="RefSeq" id="WP_344856201.1">
    <property type="nucleotide sequence ID" value="NZ_BAAAUT010000005.1"/>
</dbReference>
<name>A0ABP6MND7_9ACTN</name>
<accession>A0ABP6MND7</accession>
<dbReference type="InterPro" id="IPR050792">
    <property type="entry name" value="ADP-ribosylglycohydrolase"/>
</dbReference>
<dbReference type="PANTHER" id="PTHR16222:SF12">
    <property type="entry name" value="ADP-RIBOSYLGLYCOHYDROLASE-RELATED"/>
    <property type="match status" value="1"/>
</dbReference>
<reference evidence="2" key="1">
    <citation type="journal article" date="2019" name="Int. J. Syst. Evol. Microbiol.">
        <title>The Global Catalogue of Microorganisms (GCM) 10K type strain sequencing project: providing services to taxonomists for standard genome sequencing and annotation.</title>
        <authorList>
            <consortium name="The Broad Institute Genomics Platform"/>
            <consortium name="The Broad Institute Genome Sequencing Center for Infectious Disease"/>
            <person name="Wu L."/>
            <person name="Ma J."/>
        </authorList>
    </citation>
    <scope>NUCLEOTIDE SEQUENCE [LARGE SCALE GENOMIC DNA]</scope>
    <source>
        <strain evidence="2">JCM 9373</strain>
    </source>
</reference>
<dbReference type="Proteomes" id="UP001500320">
    <property type="component" value="Unassembled WGS sequence"/>
</dbReference>
<dbReference type="InterPro" id="IPR005502">
    <property type="entry name" value="Ribosyl_crysJ1"/>
</dbReference>
<sequence>MSGPATWANRVRGLVLGLALGDSVGRGVVPASGPIRAGVSTQLAAFTIDGIIRAWIRGEHKGVCHPPSVVWHAYCRWAALQGIQLHKRHQKCIEGEKWPDGWLADVSILRERRGSAPATVKALTGADTQPSSSFGCHALTRALPMAALHRKLTADKLADLARDVAALTHGELHAGHPTAAAVVLAARCLSMATFEEATGLEPDLIRLPHVAWLFGMVHEALGHVRQAPRQKARLAQVAPDATASAALSGGVYVAASYPAPGEAMEALAFAATAPDGDSVAVVAGALLGALHGVDVWPVELISRLELAWVMDTLARDLALQITESPAGDGYGPPKDPFWWDRYPGW</sequence>
<comment type="caution">
    <text evidence="1">The sequence shown here is derived from an EMBL/GenBank/DDBJ whole genome shotgun (WGS) entry which is preliminary data.</text>
</comment>
<gene>
    <name evidence="1" type="ORF">GCM10010466_09200</name>
</gene>